<accession>A0A940Y3H1</accession>
<evidence type="ECO:0000256" key="1">
    <source>
        <dbReference type="SAM" id="Phobius"/>
    </source>
</evidence>
<gene>
    <name evidence="2" type="ORF">J8N05_29545</name>
</gene>
<reference evidence="2 3" key="1">
    <citation type="submission" date="2021-04" db="EMBL/GenBank/DDBJ databases">
        <authorList>
            <person name="Tang X."/>
            <person name="Zhou X."/>
            <person name="Chen X."/>
            <person name="Cernava T."/>
            <person name="Zhang C."/>
        </authorList>
    </citation>
    <scope>NUCLEOTIDE SEQUENCE [LARGE SCALE GENOMIC DNA]</scope>
    <source>
        <strain evidence="2 3">BH-SS-21</strain>
    </source>
</reference>
<comment type="caution">
    <text evidence="2">The sequence shown here is derived from an EMBL/GenBank/DDBJ whole genome shotgun (WGS) entry which is preliminary data.</text>
</comment>
<dbReference type="AlphaFoldDB" id="A0A940Y3H1"/>
<name>A0A940Y3H1_9ACTN</name>
<protein>
    <submittedName>
        <fullName evidence="2">Uncharacterized protein</fullName>
    </submittedName>
</protein>
<evidence type="ECO:0000313" key="3">
    <source>
        <dbReference type="Proteomes" id="UP000677413"/>
    </source>
</evidence>
<keyword evidence="1" id="KW-0472">Membrane</keyword>
<sequence length="53" mass="5620">MSTSDSSPPDGAAADGPVPDRRPLIVFAWVWVGAPLAYGLYELVQKATQLFTG</sequence>
<organism evidence="2 3">
    <name type="scientific">Streptomyces liliiviolaceus</name>
    <dbReference type="NCBI Taxonomy" id="2823109"/>
    <lineage>
        <taxon>Bacteria</taxon>
        <taxon>Bacillati</taxon>
        <taxon>Actinomycetota</taxon>
        <taxon>Actinomycetes</taxon>
        <taxon>Kitasatosporales</taxon>
        <taxon>Streptomycetaceae</taxon>
        <taxon>Streptomyces</taxon>
    </lineage>
</organism>
<dbReference type="Proteomes" id="UP000677413">
    <property type="component" value="Unassembled WGS sequence"/>
</dbReference>
<keyword evidence="3" id="KW-1185">Reference proteome</keyword>
<proteinExistence type="predicted"/>
<feature type="transmembrane region" description="Helical" evidence="1">
    <location>
        <begin position="24"/>
        <end position="41"/>
    </location>
</feature>
<dbReference type="RefSeq" id="WP_210888248.1">
    <property type="nucleotide sequence ID" value="NZ_JAGPYQ010000001.1"/>
</dbReference>
<keyword evidence="1" id="KW-0812">Transmembrane</keyword>
<keyword evidence="1" id="KW-1133">Transmembrane helix</keyword>
<evidence type="ECO:0000313" key="2">
    <source>
        <dbReference type="EMBL" id="MBQ0852306.1"/>
    </source>
</evidence>
<dbReference type="EMBL" id="JAGPYQ010000001">
    <property type="protein sequence ID" value="MBQ0852306.1"/>
    <property type="molecule type" value="Genomic_DNA"/>
</dbReference>